<dbReference type="RefSeq" id="XP_056546989.1">
    <property type="nucleotide sequence ID" value="XM_056683383.1"/>
</dbReference>
<feature type="region of interest" description="Disordered" evidence="1">
    <location>
        <begin position="87"/>
        <end position="171"/>
    </location>
</feature>
<proteinExistence type="predicted"/>
<keyword evidence="3" id="KW-1185">Reference proteome</keyword>
<organism evidence="2 3">
    <name type="scientific">Penicillium canariense</name>
    <dbReference type="NCBI Taxonomy" id="189055"/>
    <lineage>
        <taxon>Eukaryota</taxon>
        <taxon>Fungi</taxon>
        <taxon>Dikarya</taxon>
        <taxon>Ascomycota</taxon>
        <taxon>Pezizomycotina</taxon>
        <taxon>Eurotiomycetes</taxon>
        <taxon>Eurotiomycetidae</taxon>
        <taxon>Eurotiales</taxon>
        <taxon>Aspergillaceae</taxon>
        <taxon>Penicillium</taxon>
    </lineage>
</organism>
<name>A0A9W9IGT9_9EURO</name>
<sequence>MSYLAAWNSAERFPAPQVTQAPEDGRQLRRRQSQCATTRKQAVSNVDVAALQDTSQCTICALSPIESLPFHTPPYVETQSLLVPRFNAGSLTAEPHRNHPTDSQPRQSKGKEDRMSRDRCSNREGPAAIHSPRKGALGGKSQGPNLSSRSARWIMSDVRSICRHRNPESEN</sequence>
<dbReference type="Proteomes" id="UP001149163">
    <property type="component" value="Unassembled WGS sequence"/>
</dbReference>
<evidence type="ECO:0000313" key="2">
    <source>
        <dbReference type="EMBL" id="KAJ5175381.1"/>
    </source>
</evidence>
<dbReference type="GeneID" id="81422559"/>
<accession>A0A9W9IGT9</accession>
<reference evidence="2" key="2">
    <citation type="journal article" date="2023" name="IMA Fungus">
        <title>Comparative genomic study of the Penicillium genus elucidates a diverse pangenome and 15 lateral gene transfer events.</title>
        <authorList>
            <person name="Petersen C."/>
            <person name="Sorensen T."/>
            <person name="Nielsen M.R."/>
            <person name="Sondergaard T.E."/>
            <person name="Sorensen J.L."/>
            <person name="Fitzpatrick D.A."/>
            <person name="Frisvad J.C."/>
            <person name="Nielsen K.L."/>
        </authorList>
    </citation>
    <scope>NUCLEOTIDE SEQUENCE</scope>
    <source>
        <strain evidence="2">IBT 26290</strain>
    </source>
</reference>
<evidence type="ECO:0000313" key="3">
    <source>
        <dbReference type="Proteomes" id="UP001149163"/>
    </source>
</evidence>
<feature type="compositionally biased region" description="Basic and acidic residues" evidence="1">
    <location>
        <begin position="109"/>
        <end position="122"/>
    </location>
</feature>
<evidence type="ECO:0000256" key="1">
    <source>
        <dbReference type="SAM" id="MobiDB-lite"/>
    </source>
</evidence>
<comment type="caution">
    <text evidence="2">The sequence shown here is derived from an EMBL/GenBank/DDBJ whole genome shotgun (WGS) entry which is preliminary data.</text>
</comment>
<dbReference type="EMBL" id="JAPQKN010000001">
    <property type="protein sequence ID" value="KAJ5175381.1"/>
    <property type="molecule type" value="Genomic_DNA"/>
</dbReference>
<dbReference type="AlphaFoldDB" id="A0A9W9IGT9"/>
<protein>
    <submittedName>
        <fullName evidence="2">Uncharacterized protein</fullName>
    </submittedName>
</protein>
<reference evidence="2" key="1">
    <citation type="submission" date="2022-11" db="EMBL/GenBank/DDBJ databases">
        <authorList>
            <person name="Petersen C."/>
        </authorList>
    </citation>
    <scope>NUCLEOTIDE SEQUENCE</scope>
    <source>
        <strain evidence="2">IBT 26290</strain>
    </source>
</reference>
<gene>
    <name evidence="2" type="ORF">N7482_001258</name>
</gene>